<dbReference type="SUPFAM" id="SSF52374">
    <property type="entry name" value="Nucleotidylyl transferase"/>
    <property type="match status" value="1"/>
</dbReference>
<dbReference type="AlphaFoldDB" id="A0A1F4V8X7"/>
<feature type="domain" description="Cytidyltransferase-like" evidence="3">
    <location>
        <begin position="28"/>
        <end position="160"/>
    </location>
</feature>
<reference evidence="4 5" key="1">
    <citation type="journal article" date="2016" name="Nat. Commun.">
        <title>Thousands of microbial genomes shed light on interconnected biogeochemical processes in an aquifer system.</title>
        <authorList>
            <person name="Anantharaman K."/>
            <person name="Brown C.T."/>
            <person name="Hug L.A."/>
            <person name="Sharon I."/>
            <person name="Castelle C.J."/>
            <person name="Probst A.J."/>
            <person name="Thomas B.C."/>
            <person name="Singh A."/>
            <person name="Wilkins M.J."/>
            <person name="Karaoz U."/>
            <person name="Brodie E.L."/>
            <person name="Williams K.H."/>
            <person name="Hubbard S.S."/>
            <person name="Banfield J.F."/>
        </authorList>
    </citation>
    <scope>NUCLEOTIDE SEQUENCE [LARGE SCALE GENOMIC DNA]</scope>
</reference>
<dbReference type="STRING" id="1802620.A3D91_04475"/>
<dbReference type="PANTHER" id="PTHR43793:SF2">
    <property type="entry name" value="BIFUNCTIONAL PROTEIN HLDE"/>
    <property type="match status" value="1"/>
</dbReference>
<proteinExistence type="predicted"/>
<keyword evidence="2" id="KW-0548">Nucleotidyltransferase</keyword>
<dbReference type="GO" id="GO:0016779">
    <property type="term" value="F:nucleotidyltransferase activity"/>
    <property type="evidence" value="ECO:0007669"/>
    <property type="project" value="UniProtKB-KW"/>
</dbReference>
<dbReference type="InterPro" id="IPR004821">
    <property type="entry name" value="Cyt_trans-like"/>
</dbReference>
<sequence length="169" mass="19493">MRGYYLNVNTIIKISRQLKNQGRDVVFTHGCFDLMHAGHLHLLQASKKLGEVLVVGVESDERIRKYKNPNGPIINENERIQLLIGNRAVDFVFLIKGKMPWADSYYLDLYKKINPMFITYGNTFGYKKRLETRKAKLKGINFVLIDELPLDIGSTSKIINKVLNLPKNR</sequence>
<organism evidence="4 5">
    <name type="scientific">candidate division WWE3 bacterium RIFCSPHIGHO2_02_FULL_38_14</name>
    <dbReference type="NCBI Taxonomy" id="1802620"/>
    <lineage>
        <taxon>Bacteria</taxon>
        <taxon>Katanobacteria</taxon>
    </lineage>
</organism>
<evidence type="ECO:0000313" key="4">
    <source>
        <dbReference type="EMBL" id="OGC53665.1"/>
    </source>
</evidence>
<evidence type="ECO:0000313" key="5">
    <source>
        <dbReference type="Proteomes" id="UP000178127"/>
    </source>
</evidence>
<protein>
    <recommendedName>
        <fullName evidence="3">Cytidyltransferase-like domain-containing protein</fullName>
    </recommendedName>
</protein>
<accession>A0A1F4V8X7</accession>
<dbReference type="NCBIfam" id="TIGR00125">
    <property type="entry name" value="cyt_tran_rel"/>
    <property type="match status" value="1"/>
</dbReference>
<keyword evidence="1" id="KW-0808">Transferase</keyword>
<gene>
    <name evidence="4" type="ORF">A3D91_04475</name>
</gene>
<dbReference type="EMBL" id="MEVD01000013">
    <property type="protein sequence ID" value="OGC53665.1"/>
    <property type="molecule type" value="Genomic_DNA"/>
</dbReference>
<evidence type="ECO:0000256" key="1">
    <source>
        <dbReference type="ARBA" id="ARBA00022679"/>
    </source>
</evidence>
<dbReference type="Gene3D" id="3.40.50.620">
    <property type="entry name" value="HUPs"/>
    <property type="match status" value="1"/>
</dbReference>
<dbReference type="InterPro" id="IPR014729">
    <property type="entry name" value="Rossmann-like_a/b/a_fold"/>
</dbReference>
<evidence type="ECO:0000259" key="3">
    <source>
        <dbReference type="Pfam" id="PF01467"/>
    </source>
</evidence>
<evidence type="ECO:0000256" key="2">
    <source>
        <dbReference type="ARBA" id="ARBA00022695"/>
    </source>
</evidence>
<dbReference type="Pfam" id="PF01467">
    <property type="entry name" value="CTP_transf_like"/>
    <property type="match status" value="1"/>
</dbReference>
<dbReference type="PANTHER" id="PTHR43793">
    <property type="entry name" value="FAD SYNTHASE"/>
    <property type="match status" value="1"/>
</dbReference>
<dbReference type="InterPro" id="IPR050385">
    <property type="entry name" value="Archaeal_FAD_synthase"/>
</dbReference>
<dbReference type="Proteomes" id="UP000178127">
    <property type="component" value="Unassembled WGS sequence"/>
</dbReference>
<name>A0A1F4V8X7_UNCKA</name>
<comment type="caution">
    <text evidence="4">The sequence shown here is derived from an EMBL/GenBank/DDBJ whole genome shotgun (WGS) entry which is preliminary data.</text>
</comment>